<evidence type="ECO:0000313" key="1">
    <source>
        <dbReference type="EMBL" id="VDK29782.1"/>
    </source>
</evidence>
<dbReference type="GO" id="GO:0005737">
    <property type="term" value="C:cytoplasm"/>
    <property type="evidence" value="ECO:0007669"/>
    <property type="project" value="TreeGrafter"/>
</dbReference>
<reference evidence="3" key="1">
    <citation type="submission" date="2017-02" db="UniProtKB">
        <authorList>
            <consortium name="WormBaseParasite"/>
        </authorList>
    </citation>
    <scope>IDENTIFICATION</scope>
</reference>
<dbReference type="PANTHER" id="PTHR12843:SF5">
    <property type="entry name" value="EEF1A LYSINE METHYLTRANSFERASE 2"/>
    <property type="match status" value="1"/>
</dbReference>
<dbReference type="InterPro" id="IPR029063">
    <property type="entry name" value="SAM-dependent_MTases_sf"/>
</dbReference>
<dbReference type="Proteomes" id="UP000267096">
    <property type="component" value="Unassembled WGS sequence"/>
</dbReference>
<protein>
    <submittedName>
        <fullName evidence="3">AT11165p (inferred by orthology to a D. melanogaster protein)</fullName>
    </submittedName>
</protein>
<reference evidence="1 2" key="2">
    <citation type="submission" date="2018-11" db="EMBL/GenBank/DDBJ databases">
        <authorList>
            <consortium name="Pathogen Informatics"/>
        </authorList>
    </citation>
    <scope>NUCLEOTIDE SEQUENCE [LARGE SCALE GENOMIC DNA]</scope>
</reference>
<dbReference type="AlphaFoldDB" id="A0A0M3JJU6"/>
<dbReference type="PANTHER" id="PTHR12843">
    <property type="entry name" value="PROTEIN-LYSINE N-METHYLTRANSFERASE METTL10"/>
    <property type="match status" value="1"/>
</dbReference>
<dbReference type="Gene3D" id="3.40.50.150">
    <property type="entry name" value="Vaccinia Virus protein VP39"/>
    <property type="match status" value="1"/>
</dbReference>
<proteinExistence type="predicted"/>
<dbReference type="EMBL" id="UYRR01019132">
    <property type="protein sequence ID" value="VDK29782.1"/>
    <property type="molecule type" value="Genomic_DNA"/>
</dbReference>
<evidence type="ECO:0000313" key="2">
    <source>
        <dbReference type="Proteomes" id="UP000267096"/>
    </source>
</evidence>
<dbReference type="GO" id="GO:0016279">
    <property type="term" value="F:protein-lysine N-methyltransferase activity"/>
    <property type="evidence" value="ECO:0007669"/>
    <property type="project" value="TreeGrafter"/>
</dbReference>
<accession>A0A0M3JJU6</accession>
<dbReference type="OrthoDB" id="540004at2759"/>
<sequence length="81" mass="9247">MGATQSDSEENLESELGTKEYWDERYKVELNNYKDIGDEGEIWFGKSAENRMIRYVLDAGLPKDSRIIDMGCGNGSTLRHL</sequence>
<gene>
    <name evidence="1" type="ORF">ASIM_LOCUS7677</name>
</gene>
<name>A0A0M3JJU6_ANISI</name>
<evidence type="ECO:0000313" key="3">
    <source>
        <dbReference type="WBParaSite" id="ASIM_0000791701-mRNA-1"/>
    </source>
</evidence>
<organism evidence="3">
    <name type="scientific">Anisakis simplex</name>
    <name type="common">Herring worm</name>
    <dbReference type="NCBI Taxonomy" id="6269"/>
    <lineage>
        <taxon>Eukaryota</taxon>
        <taxon>Metazoa</taxon>
        <taxon>Ecdysozoa</taxon>
        <taxon>Nematoda</taxon>
        <taxon>Chromadorea</taxon>
        <taxon>Rhabditida</taxon>
        <taxon>Spirurina</taxon>
        <taxon>Ascaridomorpha</taxon>
        <taxon>Ascaridoidea</taxon>
        <taxon>Anisakidae</taxon>
        <taxon>Anisakis</taxon>
        <taxon>Anisakis simplex complex</taxon>
    </lineage>
</organism>
<dbReference type="WBParaSite" id="ASIM_0000791701-mRNA-1">
    <property type="protein sequence ID" value="ASIM_0000791701-mRNA-1"/>
    <property type="gene ID" value="ASIM_0000791701"/>
</dbReference>
<dbReference type="SUPFAM" id="SSF53335">
    <property type="entry name" value="S-adenosyl-L-methionine-dependent methyltransferases"/>
    <property type="match status" value="1"/>
</dbReference>
<keyword evidence="2" id="KW-1185">Reference proteome</keyword>